<dbReference type="Pfam" id="PF13349">
    <property type="entry name" value="DUF4097"/>
    <property type="match status" value="1"/>
</dbReference>
<feature type="domain" description="DUF4097" evidence="1">
    <location>
        <begin position="32"/>
        <end position="260"/>
    </location>
</feature>
<dbReference type="RefSeq" id="WP_345221064.1">
    <property type="nucleotide sequence ID" value="NZ_BAAAXE010000013.1"/>
</dbReference>
<comment type="caution">
    <text evidence="2">The sequence shown here is derived from an EMBL/GenBank/DDBJ whole genome shotgun (WGS) entry which is preliminary data.</text>
</comment>
<proteinExistence type="predicted"/>
<dbReference type="InterPro" id="IPR025164">
    <property type="entry name" value="Toastrack_DUF4097"/>
</dbReference>
<protein>
    <submittedName>
        <fullName evidence="2">DUF4097 domain-containing protein</fullName>
    </submittedName>
</protein>
<sequence>MPKASATDQPHPHRFDTAAPVAATVHVEVGTVRVTATDRNDTVVTVRPSDSANTGDVKAAAQTRVECAGGFLRVRAPRTRSLFGRSPSITVDVELPTGSSLDGRSAVGDFDCRGHLGEVRIKASVGDLRVAHADSVDLSTHGAVTADRVEGDAAFTTGSGEIRAGRVGGTCDVKNSNGNTRVDDVAGALTLRIANGQVVVGRAHSSVTSRSANGSVRIDEVVRDKTTVETSAGNIEIGIREGSAAWLDVKSTMGRVYTDLTDSAGPGDAEEAVEVRAYTTMGSITVRRSPV</sequence>
<organism evidence="2 3">
    <name type="scientific">Streptomyces cremeus</name>
    <dbReference type="NCBI Taxonomy" id="66881"/>
    <lineage>
        <taxon>Bacteria</taxon>
        <taxon>Bacillati</taxon>
        <taxon>Actinomycetota</taxon>
        <taxon>Actinomycetes</taxon>
        <taxon>Kitasatosporales</taxon>
        <taxon>Streptomycetaceae</taxon>
        <taxon>Streptomyces</taxon>
    </lineage>
</organism>
<evidence type="ECO:0000259" key="1">
    <source>
        <dbReference type="Pfam" id="PF13349"/>
    </source>
</evidence>
<accession>A0ABV5P8N0</accession>
<name>A0ABV5P8N0_STRCM</name>
<dbReference type="Proteomes" id="UP001589718">
    <property type="component" value="Unassembled WGS sequence"/>
</dbReference>
<gene>
    <name evidence="2" type="ORF">ACFFTU_06285</name>
</gene>
<dbReference type="EMBL" id="JBHMCR010000004">
    <property type="protein sequence ID" value="MFB9519547.1"/>
    <property type="molecule type" value="Genomic_DNA"/>
</dbReference>
<evidence type="ECO:0000313" key="2">
    <source>
        <dbReference type="EMBL" id="MFB9519547.1"/>
    </source>
</evidence>
<evidence type="ECO:0000313" key="3">
    <source>
        <dbReference type="Proteomes" id="UP001589718"/>
    </source>
</evidence>
<keyword evidence="3" id="KW-1185">Reference proteome</keyword>
<reference evidence="2 3" key="1">
    <citation type="submission" date="2024-09" db="EMBL/GenBank/DDBJ databases">
        <authorList>
            <person name="Sun Q."/>
            <person name="Mori K."/>
        </authorList>
    </citation>
    <scope>NUCLEOTIDE SEQUENCE [LARGE SCALE GENOMIC DNA]</scope>
    <source>
        <strain evidence="2 3">JCM 4362</strain>
    </source>
</reference>